<keyword evidence="2 3" id="KW-0175">Coiled coil</keyword>
<gene>
    <name evidence="5" type="ORF">AQUCO_00201231v1</name>
</gene>
<feature type="coiled-coil region" evidence="3">
    <location>
        <begin position="58"/>
        <end position="92"/>
    </location>
</feature>
<dbReference type="FunCoup" id="A0A2G5F6Z1">
    <property type="interactions" value="580"/>
</dbReference>
<sequence length="602" mass="68239">MDRTESCSSQDTIGSVKQAVNFYGGKQDGSPYSSEKTPSRAKELHMVKKDISYFSENRRVAEQMRSQAESEMSNAKKTVKDLSLRIEESKSRTRTRKWELDNLRRPKRRDDDETLIGTKRDNYQYAEVMRELDSVKRDLSKLKLDMAYLLETKKRVDNETEASTSRMRSYSSSIEGLGKEIEEVNEEQVLVELARIEAFREYEAIQAQREAEAAEFASAMENTRKKINEVLHEIDRSKELEAKLAITTSDANVLQNELKLVKAMGESFKRNESPAEAGQAITDELEAANKELANIKEEGFQFMASMDIVRNELKHVSEENARLKNLEIRADSTVKELNFKLLRAKSKLEYITSAEEKAKAIVANLTATLQQLTTEAEATKKEKEIITATAAKIRAETQKIESEIDLAEGKLRVAMKEFEEVKASESFALESLKYISEKTMKDRASASLHSSTITISNFEYQYLSGRAEGVEEIADKKVAAAQAWIEALKASEKEILMKTEIALREMRELKLVEEQQQEVYKQDEEPLKSNLRKSPANMELAVAVPPRKSIKDTGNSTAMRRPAPRRPNSPSARYVNRSGSITLKKKKKVVPNLGKLFGSNKT</sequence>
<dbReference type="OrthoDB" id="685331at2759"/>
<dbReference type="InterPro" id="IPR008545">
    <property type="entry name" value="Web"/>
</dbReference>
<organism evidence="5 6">
    <name type="scientific">Aquilegia coerulea</name>
    <name type="common">Rocky mountain columbine</name>
    <dbReference type="NCBI Taxonomy" id="218851"/>
    <lineage>
        <taxon>Eukaryota</taxon>
        <taxon>Viridiplantae</taxon>
        <taxon>Streptophyta</taxon>
        <taxon>Embryophyta</taxon>
        <taxon>Tracheophyta</taxon>
        <taxon>Spermatophyta</taxon>
        <taxon>Magnoliopsida</taxon>
        <taxon>Ranunculales</taxon>
        <taxon>Ranunculaceae</taxon>
        <taxon>Thalictroideae</taxon>
        <taxon>Aquilegia</taxon>
    </lineage>
</organism>
<comment type="similarity">
    <text evidence="1">Belongs to the WEB family.</text>
</comment>
<evidence type="ECO:0000256" key="1">
    <source>
        <dbReference type="ARBA" id="ARBA00005485"/>
    </source>
</evidence>
<dbReference type="InParanoid" id="A0A2G5F6Z1"/>
<dbReference type="AlphaFoldDB" id="A0A2G5F6Z1"/>
<dbReference type="GO" id="GO:0009904">
    <property type="term" value="P:chloroplast accumulation movement"/>
    <property type="evidence" value="ECO:0007669"/>
    <property type="project" value="TreeGrafter"/>
</dbReference>
<keyword evidence="6" id="KW-1185">Reference proteome</keyword>
<dbReference type="GO" id="GO:0005829">
    <property type="term" value="C:cytosol"/>
    <property type="evidence" value="ECO:0007669"/>
    <property type="project" value="TreeGrafter"/>
</dbReference>
<protein>
    <recommendedName>
        <fullName evidence="7">Protein PLASTID MOVEMENT IMPAIRED 2</fullName>
    </recommendedName>
</protein>
<dbReference type="GO" id="GO:0009903">
    <property type="term" value="P:chloroplast avoidance movement"/>
    <property type="evidence" value="ECO:0007669"/>
    <property type="project" value="TreeGrafter"/>
</dbReference>
<evidence type="ECO:0000256" key="4">
    <source>
        <dbReference type="SAM" id="MobiDB-lite"/>
    </source>
</evidence>
<evidence type="ECO:0000313" key="6">
    <source>
        <dbReference type="Proteomes" id="UP000230069"/>
    </source>
</evidence>
<feature type="region of interest" description="Disordered" evidence="4">
    <location>
        <begin position="19"/>
        <end position="41"/>
    </location>
</feature>
<feature type="region of interest" description="Disordered" evidence="4">
    <location>
        <begin position="544"/>
        <end position="581"/>
    </location>
</feature>
<dbReference type="Proteomes" id="UP000230069">
    <property type="component" value="Unassembled WGS sequence"/>
</dbReference>
<dbReference type="PANTHER" id="PTHR32054">
    <property type="entry name" value="HEAVY CHAIN, PUTATIVE, EXPRESSED-RELATED-RELATED"/>
    <property type="match status" value="1"/>
</dbReference>
<evidence type="ECO:0000313" key="5">
    <source>
        <dbReference type="EMBL" id="PIA63743.1"/>
    </source>
</evidence>
<dbReference type="STRING" id="218851.A0A2G5F6Z1"/>
<feature type="coiled-coil region" evidence="3">
    <location>
        <begin position="220"/>
        <end position="410"/>
    </location>
</feature>
<dbReference type="Pfam" id="PF05701">
    <property type="entry name" value="WEMBL"/>
    <property type="match status" value="1"/>
</dbReference>
<evidence type="ECO:0000256" key="3">
    <source>
        <dbReference type="SAM" id="Coils"/>
    </source>
</evidence>
<evidence type="ECO:0008006" key="7">
    <source>
        <dbReference type="Google" id="ProtNLM"/>
    </source>
</evidence>
<name>A0A2G5F6Z1_AQUCA</name>
<reference evidence="5 6" key="1">
    <citation type="submission" date="2017-09" db="EMBL/GenBank/DDBJ databases">
        <title>WGS assembly of Aquilegia coerulea Goldsmith.</title>
        <authorList>
            <person name="Hodges S."/>
            <person name="Kramer E."/>
            <person name="Nordborg M."/>
            <person name="Tomkins J."/>
            <person name="Borevitz J."/>
            <person name="Derieg N."/>
            <person name="Yan J."/>
            <person name="Mihaltcheva S."/>
            <person name="Hayes R.D."/>
            <person name="Rokhsar D."/>
        </authorList>
    </citation>
    <scope>NUCLEOTIDE SEQUENCE [LARGE SCALE GENOMIC DNA]</scope>
    <source>
        <strain evidence="6">cv. Goldsmith</strain>
    </source>
</reference>
<feature type="coiled-coil region" evidence="3">
    <location>
        <begin position="125"/>
        <end position="187"/>
    </location>
</feature>
<proteinExistence type="inferred from homology"/>
<evidence type="ECO:0000256" key="2">
    <source>
        <dbReference type="ARBA" id="ARBA00023054"/>
    </source>
</evidence>
<dbReference type="PANTHER" id="PTHR32054:SF2">
    <property type="entry name" value="PROTEIN PLASTID MOVEMENT IMPAIRED 2"/>
    <property type="match status" value="1"/>
</dbReference>
<dbReference type="EMBL" id="KZ305019">
    <property type="protein sequence ID" value="PIA63743.1"/>
    <property type="molecule type" value="Genomic_DNA"/>
</dbReference>
<accession>A0A2G5F6Z1</accession>